<dbReference type="KEGG" id="bacg:D2962_12995"/>
<dbReference type="Proteomes" id="UP000280960">
    <property type="component" value="Chromosome"/>
</dbReference>
<evidence type="ECO:0000256" key="5">
    <source>
        <dbReference type="SAM" id="SignalP"/>
    </source>
</evidence>
<dbReference type="PANTHER" id="PTHR30290">
    <property type="entry name" value="PERIPLASMIC BINDING COMPONENT OF ABC TRANSPORTER"/>
    <property type="match status" value="1"/>
</dbReference>
<evidence type="ECO:0000256" key="4">
    <source>
        <dbReference type="ARBA" id="ARBA00022729"/>
    </source>
</evidence>
<evidence type="ECO:0000256" key="1">
    <source>
        <dbReference type="ARBA" id="ARBA00004193"/>
    </source>
</evidence>
<dbReference type="InterPro" id="IPR030678">
    <property type="entry name" value="Peptide/Ni-bd"/>
</dbReference>
<dbReference type="RefSeq" id="WP_122015213.1">
    <property type="nucleotide sequence ID" value="NZ_CP033169.1"/>
</dbReference>
<proteinExistence type="inferred from homology"/>
<dbReference type="CDD" id="cd00995">
    <property type="entry name" value="PBP2_NikA_DppA_OppA_like"/>
    <property type="match status" value="1"/>
</dbReference>
<evidence type="ECO:0000256" key="3">
    <source>
        <dbReference type="ARBA" id="ARBA00022448"/>
    </source>
</evidence>
<evidence type="ECO:0000313" key="8">
    <source>
        <dbReference type="Proteomes" id="UP000280960"/>
    </source>
</evidence>
<feature type="domain" description="Solute-binding protein family 5" evidence="6">
    <location>
        <begin position="94"/>
        <end position="442"/>
    </location>
</feature>
<name>A0A3G2R7I0_9FIRM</name>
<comment type="subcellular location">
    <subcellularLocation>
        <location evidence="1">Cell membrane</location>
        <topology evidence="1">Lipid-anchor</topology>
    </subcellularLocation>
</comment>
<protein>
    <submittedName>
        <fullName evidence="7">ABC transporter substrate-binding protein</fullName>
    </submittedName>
</protein>
<dbReference type="PROSITE" id="PS01040">
    <property type="entry name" value="SBP_BACTERIAL_5"/>
    <property type="match status" value="1"/>
</dbReference>
<keyword evidence="4 5" id="KW-0732">Signal</keyword>
<gene>
    <name evidence="7" type="ORF">D2962_12995</name>
</gene>
<dbReference type="GO" id="GO:0042597">
    <property type="term" value="C:periplasmic space"/>
    <property type="evidence" value="ECO:0007669"/>
    <property type="project" value="UniProtKB-ARBA"/>
</dbReference>
<dbReference type="GO" id="GO:0015833">
    <property type="term" value="P:peptide transport"/>
    <property type="evidence" value="ECO:0007669"/>
    <property type="project" value="TreeGrafter"/>
</dbReference>
<dbReference type="AlphaFoldDB" id="A0A3G2R7I0"/>
<evidence type="ECO:0000256" key="2">
    <source>
        <dbReference type="ARBA" id="ARBA00005695"/>
    </source>
</evidence>
<dbReference type="Gene3D" id="3.40.190.10">
    <property type="entry name" value="Periplasmic binding protein-like II"/>
    <property type="match status" value="1"/>
</dbReference>
<evidence type="ECO:0000313" key="7">
    <source>
        <dbReference type="EMBL" id="AYO31391.1"/>
    </source>
</evidence>
<dbReference type="Gene3D" id="3.90.76.10">
    <property type="entry name" value="Dipeptide-binding Protein, Domain 1"/>
    <property type="match status" value="1"/>
</dbReference>
<feature type="signal peptide" evidence="5">
    <location>
        <begin position="1"/>
        <end position="27"/>
    </location>
</feature>
<accession>A0A3G2R7I0</accession>
<dbReference type="GO" id="GO:1904680">
    <property type="term" value="F:peptide transmembrane transporter activity"/>
    <property type="evidence" value="ECO:0007669"/>
    <property type="project" value="TreeGrafter"/>
</dbReference>
<dbReference type="InterPro" id="IPR023765">
    <property type="entry name" value="SBP_5_CS"/>
</dbReference>
<reference evidence="7 8" key="1">
    <citation type="submission" date="2018-10" db="EMBL/GenBank/DDBJ databases">
        <authorList>
            <person name="Zhang X."/>
        </authorList>
    </citation>
    <scope>NUCLEOTIDE SEQUENCE [LARGE SCALE GENOMIC DNA]</scope>
    <source>
        <strain evidence="7 8">SK-G1</strain>
    </source>
</reference>
<dbReference type="EMBL" id="CP033169">
    <property type="protein sequence ID" value="AYO31391.1"/>
    <property type="molecule type" value="Genomic_DNA"/>
</dbReference>
<keyword evidence="3" id="KW-0813">Transport</keyword>
<dbReference type="Gene3D" id="3.10.105.10">
    <property type="entry name" value="Dipeptide-binding Protein, Domain 3"/>
    <property type="match status" value="1"/>
</dbReference>
<dbReference type="InterPro" id="IPR039424">
    <property type="entry name" value="SBP_5"/>
</dbReference>
<dbReference type="PANTHER" id="PTHR30290:SF9">
    <property type="entry name" value="OLIGOPEPTIDE-BINDING PROTEIN APPA"/>
    <property type="match status" value="1"/>
</dbReference>
<feature type="chain" id="PRO_5038808642" evidence="5">
    <location>
        <begin position="28"/>
        <end position="539"/>
    </location>
</feature>
<organism evidence="7 8">
    <name type="scientific">Biomaibacter acetigenes</name>
    <dbReference type="NCBI Taxonomy" id="2316383"/>
    <lineage>
        <taxon>Bacteria</taxon>
        <taxon>Bacillati</taxon>
        <taxon>Bacillota</taxon>
        <taxon>Clostridia</taxon>
        <taxon>Thermosediminibacterales</taxon>
        <taxon>Tepidanaerobacteraceae</taxon>
        <taxon>Biomaibacter</taxon>
    </lineage>
</organism>
<keyword evidence="8" id="KW-1185">Reference proteome</keyword>
<sequence length="539" mass="62586">MKWWCIKKAYLILVLLLILTVSLAGCAKPPQNSESSAQQAQKEDLQKQQPEKEKVLVLGYDRDAEILDTIKTAWYSDALIYIYDRLVSRDYDFKYKPGLAESWETSEDGLTWTFHLRKDVKFHDGKPFKAEDVKWTIDTIKNPDTGSPFRGDLEAIKEVIVKDDYTVDIVLNYPFPNLLFNLSNTAAGIQEKDVYTKYDDDYGTKVVIGTGPYKFKEWIKGDRIVLEKNPDYNWGPEWMSNRGPALIDKIVLRVIPDENARMMELETGGIHILRDVPETYLERLEKVPEITIYKGPATKLGYLAYPTDKKPFTDVRVRRAINYAINRDDIIQYVFRGIGQTAYGYLPPALKDEYLEESKDLAYKYDPEKAKQLLAEAGYPNGLKLTLSADNSSKSTKLAQVLQNQLKQVGIETDIRLYDSSSYTAMLKEGKQELFLREYSWPNADILDWFLLSSQFPYPNHSRWKDKTTDELIKKASRMPTWEERAQGYKDVQKYLIEQAVWCPIYVPEKIFAVRKEVLNFKFHPWMLMFNDGFDLKVE</sequence>
<comment type="similarity">
    <text evidence="2">Belongs to the bacterial solute-binding protein 5 family.</text>
</comment>
<dbReference type="GO" id="GO:0043190">
    <property type="term" value="C:ATP-binding cassette (ABC) transporter complex"/>
    <property type="evidence" value="ECO:0007669"/>
    <property type="project" value="InterPro"/>
</dbReference>
<dbReference type="Pfam" id="PF00496">
    <property type="entry name" value="SBP_bac_5"/>
    <property type="match status" value="1"/>
</dbReference>
<dbReference type="PIRSF" id="PIRSF002741">
    <property type="entry name" value="MppA"/>
    <property type="match status" value="1"/>
</dbReference>
<dbReference type="SUPFAM" id="SSF53850">
    <property type="entry name" value="Periplasmic binding protein-like II"/>
    <property type="match status" value="1"/>
</dbReference>
<dbReference type="PROSITE" id="PS51257">
    <property type="entry name" value="PROKAR_LIPOPROTEIN"/>
    <property type="match status" value="1"/>
</dbReference>
<evidence type="ECO:0000259" key="6">
    <source>
        <dbReference type="Pfam" id="PF00496"/>
    </source>
</evidence>
<dbReference type="InterPro" id="IPR000914">
    <property type="entry name" value="SBP_5_dom"/>
</dbReference>